<name>A0ABW0DUA5_9ACTN</name>
<sequence length="152" mass="16004">MHRGRLPRTKAALFSGAVTASLLVGAVAAAPTASAASYPTCNGVKEKALDAGATTVLQPYYKGTGSRNCELRKGDSGPAVEELQFNLIHCHGKNTGGTDGIYGDLTRQAVREVQAAARIGVDGIYGPETRKAMKWYYYINGDPGRNCVKAGV</sequence>
<evidence type="ECO:0000313" key="3">
    <source>
        <dbReference type="EMBL" id="MFC5241334.1"/>
    </source>
</evidence>
<protein>
    <submittedName>
        <fullName evidence="3">Peptidoglycan-binding domain-containing protein</fullName>
    </submittedName>
</protein>
<keyword evidence="1" id="KW-0732">Signal</keyword>
<keyword evidence="4" id="KW-1185">Reference proteome</keyword>
<accession>A0ABW0DUA5</accession>
<evidence type="ECO:0000259" key="2">
    <source>
        <dbReference type="Pfam" id="PF01471"/>
    </source>
</evidence>
<evidence type="ECO:0000256" key="1">
    <source>
        <dbReference type="SAM" id="SignalP"/>
    </source>
</evidence>
<feature type="signal peptide" evidence="1">
    <location>
        <begin position="1"/>
        <end position="35"/>
    </location>
</feature>
<dbReference type="Gene3D" id="1.10.101.10">
    <property type="entry name" value="PGBD-like superfamily/PGBD"/>
    <property type="match status" value="1"/>
</dbReference>
<comment type="caution">
    <text evidence="3">The sequence shown here is derived from an EMBL/GenBank/DDBJ whole genome shotgun (WGS) entry which is preliminary data.</text>
</comment>
<dbReference type="InterPro" id="IPR036366">
    <property type="entry name" value="PGBDSf"/>
</dbReference>
<feature type="chain" id="PRO_5047539926" evidence="1">
    <location>
        <begin position="36"/>
        <end position="152"/>
    </location>
</feature>
<dbReference type="InterPro" id="IPR002477">
    <property type="entry name" value="Peptidoglycan-bd-like"/>
</dbReference>
<dbReference type="Proteomes" id="UP001596035">
    <property type="component" value="Unassembled WGS sequence"/>
</dbReference>
<dbReference type="SUPFAM" id="SSF47090">
    <property type="entry name" value="PGBD-like"/>
    <property type="match status" value="1"/>
</dbReference>
<proteinExistence type="predicted"/>
<organism evidence="3 4">
    <name type="scientific">Streptomyces atrovirens</name>
    <dbReference type="NCBI Taxonomy" id="285556"/>
    <lineage>
        <taxon>Bacteria</taxon>
        <taxon>Bacillati</taxon>
        <taxon>Actinomycetota</taxon>
        <taxon>Actinomycetes</taxon>
        <taxon>Kitasatosporales</taxon>
        <taxon>Streptomycetaceae</taxon>
        <taxon>Streptomyces</taxon>
    </lineage>
</organism>
<feature type="domain" description="Peptidoglycan binding-like" evidence="2">
    <location>
        <begin position="76"/>
        <end position="133"/>
    </location>
</feature>
<reference evidence="4" key="1">
    <citation type="journal article" date="2019" name="Int. J. Syst. Evol. Microbiol.">
        <title>The Global Catalogue of Microorganisms (GCM) 10K type strain sequencing project: providing services to taxonomists for standard genome sequencing and annotation.</title>
        <authorList>
            <consortium name="The Broad Institute Genomics Platform"/>
            <consortium name="The Broad Institute Genome Sequencing Center for Infectious Disease"/>
            <person name="Wu L."/>
            <person name="Ma J."/>
        </authorList>
    </citation>
    <scope>NUCLEOTIDE SEQUENCE [LARGE SCALE GENOMIC DNA]</scope>
    <source>
        <strain evidence="4">CGMCC 4.7131</strain>
    </source>
</reference>
<dbReference type="InterPro" id="IPR036365">
    <property type="entry name" value="PGBD-like_sf"/>
</dbReference>
<dbReference type="RefSeq" id="WP_344556379.1">
    <property type="nucleotide sequence ID" value="NZ_BAAATG010000006.1"/>
</dbReference>
<gene>
    <name evidence="3" type="ORF">ACFPWV_15640</name>
</gene>
<evidence type="ECO:0000313" key="4">
    <source>
        <dbReference type="Proteomes" id="UP001596035"/>
    </source>
</evidence>
<dbReference type="EMBL" id="JBHSKN010000014">
    <property type="protein sequence ID" value="MFC5241334.1"/>
    <property type="molecule type" value="Genomic_DNA"/>
</dbReference>
<dbReference type="Pfam" id="PF01471">
    <property type="entry name" value="PG_binding_1"/>
    <property type="match status" value="1"/>
</dbReference>